<feature type="transmembrane region" description="Helical" evidence="8">
    <location>
        <begin position="114"/>
        <end position="135"/>
    </location>
</feature>
<organism evidence="10 11">
    <name type="scientific">Porites lobata</name>
    <dbReference type="NCBI Taxonomy" id="104759"/>
    <lineage>
        <taxon>Eukaryota</taxon>
        <taxon>Metazoa</taxon>
        <taxon>Cnidaria</taxon>
        <taxon>Anthozoa</taxon>
        <taxon>Hexacorallia</taxon>
        <taxon>Scleractinia</taxon>
        <taxon>Fungiina</taxon>
        <taxon>Poritidae</taxon>
        <taxon>Porites</taxon>
    </lineage>
</organism>
<dbReference type="InterPro" id="IPR000276">
    <property type="entry name" value="GPCR_Rhodpsn"/>
</dbReference>
<feature type="transmembrane region" description="Helical" evidence="8">
    <location>
        <begin position="206"/>
        <end position="235"/>
    </location>
</feature>
<dbReference type="Pfam" id="PF00001">
    <property type="entry name" value="7tm_1"/>
    <property type="match status" value="1"/>
</dbReference>
<feature type="transmembrane region" description="Helical" evidence="8">
    <location>
        <begin position="76"/>
        <end position="94"/>
    </location>
</feature>
<comment type="caution">
    <text evidence="10">The sequence shown here is derived from an EMBL/GenBank/DDBJ whole genome shotgun (WGS) entry which is preliminary data.</text>
</comment>
<keyword evidence="4" id="KW-0297">G-protein coupled receptor</keyword>
<keyword evidence="3 8" id="KW-1133">Transmembrane helix</keyword>
<sequence length="418" mass="47511">MTSASLSAPAASSELALTTIIPTFTTDSPQGESPEFKTLKVFLYCTILAFSSLGNGLVFLLISCNRRLRQGSSNRLLLNLSACDFLTPLLGIPFDLVLEERGYVWPYGEFMCHALWPASTFTATASALTLAAISLDRQVINLLQLTPQFRLLMHPFIPRLTKKQIKFVIISVHVLSLVIIIPYVSFLKLEDHECIEQWPQLGYRQAYTVVLFLAQYAIPLVFMTTMYTVALVKLYNVTSNTSQMRMESQHPRRVSANRRKISGSSQFSETNNNAAGNGKKNPIRKLSSRVAYTMSRGFDLESNVRVTMMFIVIVAIFAIFMLPNQIVWLWMDFGAGNDHIRLNLIKIVCWLFTYTNCVCNPVIFVIFCKEFRTEILIFPRRLLRKRRQRLSISRSSVPAADLEIRRCELRRLSPPASL</sequence>
<dbReference type="PRINTS" id="PR00237">
    <property type="entry name" value="GPCRRHODOPSN"/>
</dbReference>
<name>A0ABN8QMF6_9CNID</name>
<evidence type="ECO:0000313" key="10">
    <source>
        <dbReference type="EMBL" id="CAH3164780.1"/>
    </source>
</evidence>
<evidence type="ECO:0000259" key="9">
    <source>
        <dbReference type="PROSITE" id="PS50262"/>
    </source>
</evidence>
<evidence type="ECO:0000256" key="1">
    <source>
        <dbReference type="ARBA" id="ARBA00004141"/>
    </source>
</evidence>
<feature type="transmembrane region" description="Helical" evidence="8">
    <location>
        <begin position="167"/>
        <end position="186"/>
    </location>
</feature>
<dbReference type="SUPFAM" id="SSF81321">
    <property type="entry name" value="Family A G protein-coupled receptor-like"/>
    <property type="match status" value="1"/>
</dbReference>
<evidence type="ECO:0000256" key="4">
    <source>
        <dbReference type="ARBA" id="ARBA00023040"/>
    </source>
</evidence>
<keyword evidence="2 8" id="KW-0812">Transmembrane</keyword>
<dbReference type="InterPro" id="IPR017452">
    <property type="entry name" value="GPCR_Rhodpsn_7TM"/>
</dbReference>
<feature type="transmembrane region" description="Helical" evidence="8">
    <location>
        <begin position="41"/>
        <end position="64"/>
    </location>
</feature>
<gene>
    <name evidence="10" type="ORF">PLOB_00006867</name>
</gene>
<keyword evidence="7" id="KW-0807">Transducer</keyword>
<keyword evidence="5 8" id="KW-0472">Membrane</keyword>
<evidence type="ECO:0000256" key="8">
    <source>
        <dbReference type="SAM" id="Phobius"/>
    </source>
</evidence>
<evidence type="ECO:0000313" key="11">
    <source>
        <dbReference type="Proteomes" id="UP001159405"/>
    </source>
</evidence>
<dbReference type="PANTHER" id="PTHR24238:SF47">
    <property type="entry name" value="ECDYSTEROIDS_DOPAMINE RECEPTOR-RELATED"/>
    <property type="match status" value="1"/>
</dbReference>
<feature type="transmembrane region" description="Helical" evidence="8">
    <location>
        <begin position="343"/>
        <end position="367"/>
    </location>
</feature>
<evidence type="ECO:0000256" key="2">
    <source>
        <dbReference type="ARBA" id="ARBA00022692"/>
    </source>
</evidence>
<dbReference type="PROSITE" id="PS50262">
    <property type="entry name" value="G_PROTEIN_RECEP_F1_2"/>
    <property type="match status" value="1"/>
</dbReference>
<evidence type="ECO:0000256" key="7">
    <source>
        <dbReference type="ARBA" id="ARBA00023224"/>
    </source>
</evidence>
<proteinExistence type="predicted"/>
<dbReference type="CDD" id="cd00637">
    <property type="entry name" value="7tm_classA_rhodopsin-like"/>
    <property type="match status" value="1"/>
</dbReference>
<protein>
    <recommendedName>
        <fullName evidence="9">G-protein coupled receptors family 1 profile domain-containing protein</fullName>
    </recommendedName>
</protein>
<evidence type="ECO:0000256" key="3">
    <source>
        <dbReference type="ARBA" id="ARBA00022989"/>
    </source>
</evidence>
<dbReference type="Gene3D" id="1.20.1070.10">
    <property type="entry name" value="Rhodopsin 7-helix transmembrane proteins"/>
    <property type="match status" value="1"/>
</dbReference>
<dbReference type="PANTHER" id="PTHR24238">
    <property type="entry name" value="G-PROTEIN COUPLED RECEPTOR"/>
    <property type="match status" value="1"/>
</dbReference>
<feature type="domain" description="G-protein coupled receptors family 1 profile" evidence="9">
    <location>
        <begin position="54"/>
        <end position="364"/>
    </location>
</feature>
<keyword evidence="11" id="KW-1185">Reference proteome</keyword>
<accession>A0ABN8QMF6</accession>
<keyword evidence="6" id="KW-0675">Receptor</keyword>
<reference evidence="10 11" key="1">
    <citation type="submission" date="2022-05" db="EMBL/GenBank/DDBJ databases">
        <authorList>
            <consortium name="Genoscope - CEA"/>
            <person name="William W."/>
        </authorList>
    </citation>
    <scope>NUCLEOTIDE SEQUENCE [LARGE SCALE GENOMIC DNA]</scope>
</reference>
<dbReference type="Proteomes" id="UP001159405">
    <property type="component" value="Unassembled WGS sequence"/>
</dbReference>
<comment type="subcellular location">
    <subcellularLocation>
        <location evidence="1">Membrane</location>
        <topology evidence="1">Multi-pass membrane protein</topology>
    </subcellularLocation>
</comment>
<feature type="transmembrane region" description="Helical" evidence="8">
    <location>
        <begin position="306"/>
        <end position="331"/>
    </location>
</feature>
<dbReference type="EMBL" id="CALNXK010000130">
    <property type="protein sequence ID" value="CAH3164780.1"/>
    <property type="molecule type" value="Genomic_DNA"/>
</dbReference>
<evidence type="ECO:0000256" key="6">
    <source>
        <dbReference type="ARBA" id="ARBA00023170"/>
    </source>
</evidence>
<evidence type="ECO:0000256" key="5">
    <source>
        <dbReference type="ARBA" id="ARBA00023136"/>
    </source>
</evidence>